<sequence>MQGSPAYGGGNYADSMHSTGPSMYTLKITCLTPV</sequence>
<accession>A0A0E9TI49</accession>
<feature type="compositionally biased region" description="Gly residues" evidence="1">
    <location>
        <begin position="1"/>
        <end position="11"/>
    </location>
</feature>
<name>A0A0E9TI49_ANGAN</name>
<dbReference type="EMBL" id="GBXM01055336">
    <property type="protein sequence ID" value="JAH53241.1"/>
    <property type="molecule type" value="Transcribed_RNA"/>
</dbReference>
<proteinExistence type="predicted"/>
<reference evidence="2" key="2">
    <citation type="journal article" date="2015" name="Fish Shellfish Immunol.">
        <title>Early steps in the European eel (Anguilla anguilla)-Vibrio vulnificus interaction in the gills: Role of the RtxA13 toxin.</title>
        <authorList>
            <person name="Callol A."/>
            <person name="Pajuelo D."/>
            <person name="Ebbesson L."/>
            <person name="Teles M."/>
            <person name="MacKenzie S."/>
            <person name="Amaro C."/>
        </authorList>
    </citation>
    <scope>NUCLEOTIDE SEQUENCE</scope>
</reference>
<feature type="region of interest" description="Disordered" evidence="1">
    <location>
        <begin position="1"/>
        <end position="21"/>
    </location>
</feature>
<organism evidence="2">
    <name type="scientific">Anguilla anguilla</name>
    <name type="common">European freshwater eel</name>
    <name type="synonym">Muraena anguilla</name>
    <dbReference type="NCBI Taxonomy" id="7936"/>
    <lineage>
        <taxon>Eukaryota</taxon>
        <taxon>Metazoa</taxon>
        <taxon>Chordata</taxon>
        <taxon>Craniata</taxon>
        <taxon>Vertebrata</taxon>
        <taxon>Euteleostomi</taxon>
        <taxon>Actinopterygii</taxon>
        <taxon>Neopterygii</taxon>
        <taxon>Teleostei</taxon>
        <taxon>Anguilliformes</taxon>
        <taxon>Anguillidae</taxon>
        <taxon>Anguilla</taxon>
    </lineage>
</organism>
<dbReference type="AlphaFoldDB" id="A0A0E9TI49"/>
<evidence type="ECO:0000256" key="1">
    <source>
        <dbReference type="SAM" id="MobiDB-lite"/>
    </source>
</evidence>
<reference evidence="2" key="1">
    <citation type="submission" date="2014-11" db="EMBL/GenBank/DDBJ databases">
        <authorList>
            <person name="Amaro Gonzalez C."/>
        </authorList>
    </citation>
    <scope>NUCLEOTIDE SEQUENCE</scope>
</reference>
<evidence type="ECO:0000313" key="2">
    <source>
        <dbReference type="EMBL" id="JAH53241.1"/>
    </source>
</evidence>
<protein>
    <submittedName>
        <fullName evidence="2">Uncharacterized protein</fullName>
    </submittedName>
</protein>